<sequence length="403" mass="43089">MAVVIDPAPDSGQRDARETMRSRLVCDDPARRDVLCGGGAAAFSLLLADLLGGARPVRAEAIAGPVPELDAVSVRIVTDSYQFAVAPSRTLEGLAVQHFGWGISPDHPPGPTLVSEFGLSLHVTSRRGEETRRVLVDFGFTPQALTTNLTLLGVKPSELDALVLSHGHYDHFGGLAGFLASHQGQIRPGLPFHVGGEDCFCAREWTAPPVKGDFGVIDRKALQDARLTVTATERPALVAGHGFTSGQIDQRSFEKLLSPSAMRLGVTGGSGCYPDRVAQADQGPGWIPDQFRHEIATAFNLKGRGLIVLTSCSHRGVVNAIRQAQAVSGVEKVHAVIGGFHLAPYPPDYLRQTVAALKEIGPDYIVPLHCTGEPFFEIAKAELPNKLVRAYTGTRLDFSRSAS</sequence>
<dbReference type="InterPro" id="IPR006311">
    <property type="entry name" value="TAT_signal"/>
</dbReference>
<protein>
    <submittedName>
        <fullName evidence="2">Beta-lactamase domain protein</fullName>
    </submittedName>
</protein>
<dbReference type="Proteomes" id="UP000008207">
    <property type="component" value="Chromosome"/>
</dbReference>
<dbReference type="PANTHER" id="PTHR13754">
    <property type="entry name" value="METALLO-BETA-LACTAMASE SUPERFAMILY PROTEIN"/>
    <property type="match status" value="1"/>
</dbReference>
<dbReference type="InterPro" id="IPR041712">
    <property type="entry name" value="DHPS-like_MBL-fold"/>
</dbReference>
<dbReference type="KEGG" id="mno:Mnod_7304"/>
<dbReference type="EMBL" id="CP001349">
    <property type="protein sequence ID" value="ACL62043.1"/>
    <property type="molecule type" value="Genomic_DNA"/>
</dbReference>
<dbReference type="Gene3D" id="3.60.15.10">
    <property type="entry name" value="Ribonuclease Z/Hydroxyacylglutathione hydrolase-like"/>
    <property type="match status" value="1"/>
</dbReference>
<reference evidence="2 3" key="1">
    <citation type="submission" date="2009-01" db="EMBL/GenBank/DDBJ databases">
        <title>Complete sequence of chromosome of Methylobacterium nodulans ORS 2060.</title>
        <authorList>
            <consortium name="US DOE Joint Genome Institute"/>
            <person name="Lucas S."/>
            <person name="Copeland A."/>
            <person name="Lapidus A."/>
            <person name="Glavina del Rio T."/>
            <person name="Dalin E."/>
            <person name="Tice H."/>
            <person name="Bruce D."/>
            <person name="Goodwin L."/>
            <person name="Pitluck S."/>
            <person name="Sims D."/>
            <person name="Brettin T."/>
            <person name="Detter J.C."/>
            <person name="Han C."/>
            <person name="Larimer F."/>
            <person name="Land M."/>
            <person name="Hauser L."/>
            <person name="Kyrpides N."/>
            <person name="Ivanova N."/>
            <person name="Marx C.J."/>
            <person name="Richardson P."/>
        </authorList>
    </citation>
    <scope>NUCLEOTIDE SEQUENCE [LARGE SCALE GENOMIC DNA]</scope>
    <source>
        <strain evidence="3">LMG 21967 / CNCM I-2342 / ORS 2060</strain>
    </source>
</reference>
<dbReference type="SUPFAM" id="SSF56281">
    <property type="entry name" value="Metallo-hydrolase/oxidoreductase"/>
    <property type="match status" value="1"/>
</dbReference>
<evidence type="ECO:0000313" key="3">
    <source>
        <dbReference type="Proteomes" id="UP000008207"/>
    </source>
</evidence>
<accession>B8ILR8</accession>
<evidence type="ECO:0000313" key="2">
    <source>
        <dbReference type="EMBL" id="ACL62043.1"/>
    </source>
</evidence>
<dbReference type="Pfam" id="PF00753">
    <property type="entry name" value="Lactamase_B"/>
    <property type="match status" value="1"/>
</dbReference>
<dbReference type="InterPro" id="IPR001279">
    <property type="entry name" value="Metallo-B-lactamas"/>
</dbReference>
<feature type="domain" description="Metallo-beta-lactamase" evidence="1">
    <location>
        <begin position="130"/>
        <end position="183"/>
    </location>
</feature>
<gene>
    <name evidence="2" type="ordered locus">Mnod_7304</name>
</gene>
<name>B8ILR8_METNO</name>
<proteinExistence type="predicted"/>
<keyword evidence="3" id="KW-1185">Reference proteome</keyword>
<dbReference type="eggNOG" id="COG1237">
    <property type="taxonomic scope" value="Bacteria"/>
</dbReference>
<dbReference type="GO" id="GO:0016740">
    <property type="term" value="F:transferase activity"/>
    <property type="evidence" value="ECO:0007669"/>
    <property type="project" value="TreeGrafter"/>
</dbReference>
<dbReference type="AlphaFoldDB" id="B8ILR8"/>
<evidence type="ECO:0000259" key="1">
    <source>
        <dbReference type="Pfam" id="PF00753"/>
    </source>
</evidence>
<dbReference type="PANTHER" id="PTHR13754:SF13">
    <property type="entry name" value="METALLO-BETA-LACTAMASE SUPERFAMILY PROTEIN (AFU_ORTHOLOGUE AFUA_3G07630)"/>
    <property type="match status" value="1"/>
</dbReference>
<dbReference type="STRING" id="460265.Mnod_7304"/>
<dbReference type="InterPro" id="IPR052926">
    <property type="entry name" value="Metallo-beta-lactamase_dom"/>
</dbReference>
<dbReference type="PROSITE" id="PS51318">
    <property type="entry name" value="TAT"/>
    <property type="match status" value="1"/>
</dbReference>
<dbReference type="InterPro" id="IPR036866">
    <property type="entry name" value="RibonucZ/Hydroxyglut_hydro"/>
</dbReference>
<organism evidence="2 3">
    <name type="scientific">Methylobacterium nodulans (strain LMG 21967 / CNCM I-2342 / ORS 2060)</name>
    <dbReference type="NCBI Taxonomy" id="460265"/>
    <lineage>
        <taxon>Bacteria</taxon>
        <taxon>Pseudomonadati</taxon>
        <taxon>Pseudomonadota</taxon>
        <taxon>Alphaproteobacteria</taxon>
        <taxon>Hyphomicrobiales</taxon>
        <taxon>Methylobacteriaceae</taxon>
        <taxon>Methylobacterium</taxon>
    </lineage>
</organism>
<dbReference type="HOGENOM" id="CLU_036012_2_0_5"/>
<dbReference type="CDD" id="cd07713">
    <property type="entry name" value="DHPS-like_MBL-fold"/>
    <property type="match status" value="1"/>
</dbReference>
<dbReference type="OrthoDB" id="9803916at2"/>